<name>A0AAT9FJJ2_9BACT</name>
<proteinExistence type="predicted"/>
<evidence type="ECO:0000256" key="3">
    <source>
        <dbReference type="ARBA" id="ARBA00022989"/>
    </source>
</evidence>
<feature type="transmembrane region" description="Helical" evidence="5">
    <location>
        <begin position="143"/>
        <end position="163"/>
    </location>
</feature>
<keyword evidence="4 5" id="KW-0472">Membrane</keyword>
<keyword evidence="3 5" id="KW-1133">Transmembrane helix</keyword>
<evidence type="ECO:0000256" key="1">
    <source>
        <dbReference type="ARBA" id="ARBA00004127"/>
    </source>
</evidence>
<feature type="transmembrane region" description="Helical" evidence="5">
    <location>
        <begin position="193"/>
        <end position="213"/>
    </location>
</feature>
<dbReference type="GO" id="GO:0012505">
    <property type="term" value="C:endomembrane system"/>
    <property type="evidence" value="ECO:0007669"/>
    <property type="project" value="UniProtKB-SubCell"/>
</dbReference>
<evidence type="ECO:0000256" key="5">
    <source>
        <dbReference type="SAM" id="Phobius"/>
    </source>
</evidence>
<accession>A0AAT9FJJ2</accession>
<reference evidence="7" key="1">
    <citation type="submission" date="2024-07" db="EMBL/GenBank/DDBJ databases">
        <title>Complete genome sequence of Verrucomicrobiaceae bacterium NT6N.</title>
        <authorList>
            <person name="Huang C."/>
            <person name="Takami H."/>
            <person name="Hamasaki K."/>
        </authorList>
    </citation>
    <scope>NUCLEOTIDE SEQUENCE</scope>
    <source>
        <strain evidence="7">NT6N</strain>
    </source>
</reference>
<evidence type="ECO:0000256" key="2">
    <source>
        <dbReference type="ARBA" id="ARBA00022692"/>
    </source>
</evidence>
<dbReference type="EMBL" id="AP026866">
    <property type="protein sequence ID" value="BDS06116.1"/>
    <property type="molecule type" value="Genomic_DNA"/>
</dbReference>
<dbReference type="KEGG" id="osu:NT6N_11560"/>
<comment type="subcellular location">
    <subcellularLocation>
        <location evidence="1">Endomembrane system</location>
        <topology evidence="1">Multi-pass membrane protein</topology>
    </subcellularLocation>
</comment>
<gene>
    <name evidence="7" type="ORF">NT6N_11560</name>
</gene>
<keyword evidence="2 5" id="KW-0812">Transmembrane</keyword>
<evidence type="ECO:0000313" key="7">
    <source>
        <dbReference type="EMBL" id="BDS06116.1"/>
    </source>
</evidence>
<dbReference type="Gene3D" id="3.90.1720.10">
    <property type="entry name" value="endopeptidase domain like (from Nostoc punctiforme)"/>
    <property type="match status" value="1"/>
</dbReference>
<dbReference type="AlphaFoldDB" id="A0AAT9FJJ2"/>
<feature type="transmembrane region" description="Helical" evidence="5">
    <location>
        <begin position="12"/>
        <end position="32"/>
    </location>
</feature>
<sequence>MSSETTQRQFVWFRITFGIYLCWHFMALIPFAGEMFSREGILGSSGLNPFEGKWPNPFFIWGSPLFIQISLGLGVAASLLFAGGKLRRSSALFLWFLHSCLFTANPLTANPSLGYVGMLLLLCAATPKEFIKLPVWIPRTAWILLAVGYTFSGILKLASPSWIDGSALSHLMENPLARPGLARDLMISLPESVLMVMTWGTLALEVLFLPMVYSRRLRPYAWSAMVVMHLGIMATVDFSDLSLGMLMVHLFTFQRSWLVRAKPLWGKISSHFQRFITQWKRLKLTQSCLLLGLLCCVITACTTNTPHNGLFPFSAMEKPPSERAVKRKTKHSAQQPQQMKKVITYHSATDQSKFSQATAQLRAGDVLAFYMSHREARDYLKRGAIQKVPYELFRFGHVSIIVPDPEKPLRSQNTNDFKLLQVAMKQAVTARVSLEYLRDKSWIAYRPPTDSVDIVRLQSFARESVSKCCSPDKSYDFRATFGLGNGNIFPKTTDEIRTSYTCTTLIVAALSYSGFDLHAVKRNGRIDVLTPRQVIDAWGVPRHRSNP</sequence>
<feature type="domain" description="HTTM-like" evidence="6">
    <location>
        <begin position="2"/>
        <end position="254"/>
    </location>
</feature>
<feature type="transmembrane region" description="Helical" evidence="5">
    <location>
        <begin position="58"/>
        <end position="82"/>
    </location>
</feature>
<evidence type="ECO:0000256" key="4">
    <source>
        <dbReference type="ARBA" id="ARBA00023136"/>
    </source>
</evidence>
<organism evidence="7">
    <name type="scientific">Oceaniferula spumae</name>
    <dbReference type="NCBI Taxonomy" id="2979115"/>
    <lineage>
        <taxon>Bacteria</taxon>
        <taxon>Pseudomonadati</taxon>
        <taxon>Verrucomicrobiota</taxon>
        <taxon>Verrucomicrobiia</taxon>
        <taxon>Verrucomicrobiales</taxon>
        <taxon>Verrucomicrobiaceae</taxon>
        <taxon>Oceaniferula</taxon>
    </lineage>
</organism>
<evidence type="ECO:0000259" key="6">
    <source>
        <dbReference type="SMART" id="SM00752"/>
    </source>
</evidence>
<protein>
    <recommendedName>
        <fullName evidence="6">HTTM-like domain-containing protein</fullName>
    </recommendedName>
</protein>
<dbReference type="SMART" id="SM00752">
    <property type="entry name" value="HTTM"/>
    <property type="match status" value="1"/>
</dbReference>
<dbReference type="InterPro" id="IPR011020">
    <property type="entry name" value="HTTM-like"/>
</dbReference>